<dbReference type="AlphaFoldDB" id="A0A388LFK3"/>
<dbReference type="InterPro" id="IPR007750">
    <property type="entry name" value="DUF674"/>
</dbReference>
<protein>
    <submittedName>
        <fullName evidence="1">Uncharacterized protein</fullName>
    </submittedName>
</protein>
<dbReference type="OrthoDB" id="2014278at2759"/>
<proteinExistence type="predicted"/>
<sequence length="179" mass="19499">MSFCTFPQYACPYISTSSTFVCPSHSTSGKRLLCEVVGCTGNVSATPLYYCSASASCKYISPQQSFRCPEHSGSSKAVAVEVGAAVTGTSGFVKESFPFMITDDLQIFRLSTIRSIQLLNEMKITNMGDLSGVQVNVGKEEILKLIRLAITSQTGVLTAVFSKQFSEHLKKRESHKETK</sequence>
<dbReference type="Proteomes" id="UP000265515">
    <property type="component" value="Unassembled WGS sequence"/>
</dbReference>
<dbReference type="PANTHER" id="PTHR33103">
    <property type="entry name" value="OS01G0153900 PROTEIN"/>
    <property type="match status" value="1"/>
</dbReference>
<reference evidence="1 2" key="1">
    <citation type="journal article" date="2018" name="Cell">
        <title>The Chara Genome: Secondary Complexity and Implications for Plant Terrestrialization.</title>
        <authorList>
            <person name="Nishiyama T."/>
            <person name="Sakayama H."/>
            <person name="Vries J.D."/>
            <person name="Buschmann H."/>
            <person name="Saint-Marcoux D."/>
            <person name="Ullrich K.K."/>
            <person name="Haas F.B."/>
            <person name="Vanderstraeten L."/>
            <person name="Becker D."/>
            <person name="Lang D."/>
            <person name="Vosolsobe S."/>
            <person name="Rombauts S."/>
            <person name="Wilhelmsson P.K.I."/>
            <person name="Janitza P."/>
            <person name="Kern R."/>
            <person name="Heyl A."/>
            <person name="Rumpler F."/>
            <person name="Villalobos L.I.A.C."/>
            <person name="Clay J.M."/>
            <person name="Skokan R."/>
            <person name="Toyoda A."/>
            <person name="Suzuki Y."/>
            <person name="Kagoshima H."/>
            <person name="Schijlen E."/>
            <person name="Tajeshwar N."/>
            <person name="Catarino B."/>
            <person name="Hetherington A.J."/>
            <person name="Saltykova A."/>
            <person name="Bonnot C."/>
            <person name="Breuninger H."/>
            <person name="Symeonidi A."/>
            <person name="Radhakrishnan G.V."/>
            <person name="Van Nieuwerburgh F."/>
            <person name="Deforce D."/>
            <person name="Chang C."/>
            <person name="Karol K.G."/>
            <person name="Hedrich R."/>
            <person name="Ulvskov P."/>
            <person name="Glockner G."/>
            <person name="Delwiche C.F."/>
            <person name="Petrasek J."/>
            <person name="Van de Peer Y."/>
            <person name="Friml J."/>
            <person name="Beilby M."/>
            <person name="Dolan L."/>
            <person name="Kohara Y."/>
            <person name="Sugano S."/>
            <person name="Fujiyama A."/>
            <person name="Delaux P.-M."/>
            <person name="Quint M."/>
            <person name="TheiBen G."/>
            <person name="Hagemann M."/>
            <person name="Harholt J."/>
            <person name="Dunand C."/>
            <person name="Zachgo S."/>
            <person name="Langdale J."/>
            <person name="Maumus F."/>
            <person name="Straeten D.V.D."/>
            <person name="Gould S.B."/>
            <person name="Rensing S.A."/>
        </authorList>
    </citation>
    <scope>NUCLEOTIDE SEQUENCE [LARGE SCALE GENOMIC DNA]</scope>
    <source>
        <strain evidence="1 2">S276</strain>
    </source>
</reference>
<comment type="caution">
    <text evidence="1">The sequence shown here is derived from an EMBL/GenBank/DDBJ whole genome shotgun (WGS) entry which is preliminary data.</text>
</comment>
<dbReference type="PANTHER" id="PTHR33103:SF19">
    <property type="entry name" value="OS09G0544700 PROTEIN"/>
    <property type="match status" value="1"/>
</dbReference>
<dbReference type="Gramene" id="GBG81081">
    <property type="protein sequence ID" value="GBG81081"/>
    <property type="gene ID" value="CBR_g31639"/>
</dbReference>
<organism evidence="1 2">
    <name type="scientific">Chara braunii</name>
    <name type="common">Braun's stonewort</name>
    <dbReference type="NCBI Taxonomy" id="69332"/>
    <lineage>
        <taxon>Eukaryota</taxon>
        <taxon>Viridiplantae</taxon>
        <taxon>Streptophyta</taxon>
        <taxon>Charophyceae</taxon>
        <taxon>Charales</taxon>
        <taxon>Characeae</taxon>
        <taxon>Chara</taxon>
    </lineage>
</organism>
<dbReference type="Pfam" id="PF05056">
    <property type="entry name" value="DUF674"/>
    <property type="match status" value="1"/>
</dbReference>
<accession>A0A388LFK3</accession>
<keyword evidence="2" id="KW-1185">Reference proteome</keyword>
<gene>
    <name evidence="1" type="ORF">CBR_g31639</name>
</gene>
<name>A0A388LFK3_CHABU</name>
<evidence type="ECO:0000313" key="1">
    <source>
        <dbReference type="EMBL" id="GBG81081.1"/>
    </source>
</evidence>
<dbReference type="EMBL" id="BFEA01000364">
    <property type="protein sequence ID" value="GBG81081.1"/>
    <property type="molecule type" value="Genomic_DNA"/>
</dbReference>
<evidence type="ECO:0000313" key="2">
    <source>
        <dbReference type="Proteomes" id="UP000265515"/>
    </source>
</evidence>